<dbReference type="Gene3D" id="3.20.20.80">
    <property type="entry name" value="Glycosidases"/>
    <property type="match status" value="1"/>
</dbReference>
<dbReference type="InterPro" id="IPR013728">
    <property type="entry name" value="BT_3987-like_N"/>
</dbReference>
<proteinExistence type="predicted"/>
<gene>
    <name evidence="3" type="ORF">DW206_26825</name>
</gene>
<reference evidence="3 4" key="1">
    <citation type="submission" date="2018-08" db="EMBL/GenBank/DDBJ databases">
        <title>A genome reference for cultivated species of the human gut microbiota.</title>
        <authorList>
            <person name="Zou Y."/>
            <person name="Xue W."/>
            <person name="Luo G."/>
        </authorList>
    </citation>
    <scope>NUCLEOTIDE SEQUENCE [LARGE SCALE GENOMIC DNA]</scope>
    <source>
        <strain evidence="3 4">AM17-48</strain>
    </source>
</reference>
<dbReference type="EMBL" id="QRJR01000061">
    <property type="protein sequence ID" value="RHH37916.1"/>
    <property type="molecule type" value="Genomic_DNA"/>
</dbReference>
<feature type="signal peptide" evidence="1">
    <location>
        <begin position="1"/>
        <end position="22"/>
    </location>
</feature>
<evidence type="ECO:0000313" key="3">
    <source>
        <dbReference type="EMBL" id="RHH37916.1"/>
    </source>
</evidence>
<dbReference type="AlphaFoldDB" id="A0A3E5HEU4"/>
<feature type="domain" description="BT-3987-like N-terminal" evidence="2">
    <location>
        <begin position="64"/>
        <end position="160"/>
    </location>
</feature>
<dbReference type="SUPFAM" id="SSF51445">
    <property type="entry name" value="(Trans)glycosidases"/>
    <property type="match status" value="1"/>
</dbReference>
<dbReference type="Proteomes" id="UP000283329">
    <property type="component" value="Unassembled WGS sequence"/>
</dbReference>
<evidence type="ECO:0000313" key="4">
    <source>
        <dbReference type="Proteomes" id="UP000283329"/>
    </source>
</evidence>
<evidence type="ECO:0000256" key="1">
    <source>
        <dbReference type="SAM" id="SignalP"/>
    </source>
</evidence>
<dbReference type="InterPro" id="IPR017853">
    <property type="entry name" value="GH"/>
</dbReference>
<sequence>MYNKWIKIIVMLTAWGGFMALSSCEDDLTAYTVDKDRYEVNEHPCAFLRNVQGDGKNLIDLYNAEGEQVELNIQLTKPVTADTKCTLIADESLLINYNQIHGTDFAIFPIVQVVFENGKVVTVEAGNLVSESVKIKLEARESLETGKTYVLPIRIESASDIALSEDRDTYYYLIKAQGDRINPQKDPDVKVMSCFGLDWENPLIHTQMFLKKSGKPLFDIVCLFSAGINYNAETGQAYVYKNPNIVHLLNNRDKYIKPLQDMGIKVVMGLCGNRDFTGCGSMLPEACKQFARELKNLCDQYGLDGVLFDDEYSSYGVDIKPGFSSYASSANASRLCYETKKLMPDRLIIPFLWGSMSYLQSVDGMTPGEYCDYFFPNYNLYPSAAGGAQMKQMGAGSQELTGYQWYARNYGDLSRVNSRGYGLTTVFGMGPYQEERKSGSWLPWSTQKKSLDIIARDIFDDEVVCDEVMIRKDW</sequence>
<name>A0A3E5HEU4_BACOV</name>
<accession>A0A3E5HEU4</accession>
<feature type="chain" id="PRO_5030076164" evidence="1">
    <location>
        <begin position="23"/>
        <end position="474"/>
    </location>
</feature>
<keyword evidence="1" id="KW-0732">Signal</keyword>
<dbReference type="RefSeq" id="WP_008999079.1">
    <property type="nucleotide sequence ID" value="NZ_JABFHY010000002.1"/>
</dbReference>
<dbReference type="Gene3D" id="2.60.40.1740">
    <property type="entry name" value="hypothetical protein (bacova_03559)"/>
    <property type="match status" value="1"/>
</dbReference>
<comment type="caution">
    <text evidence="3">The sequence shown here is derived from an EMBL/GenBank/DDBJ whole genome shotgun (WGS) entry which is preliminary data.</text>
</comment>
<dbReference type="PROSITE" id="PS51257">
    <property type="entry name" value="PROKAR_LIPOPROTEIN"/>
    <property type="match status" value="1"/>
</dbReference>
<protein>
    <submittedName>
        <fullName evidence="3">DUF1735 domain-containing protein</fullName>
    </submittedName>
</protein>
<organism evidence="3 4">
    <name type="scientific">Bacteroides ovatus</name>
    <dbReference type="NCBI Taxonomy" id="28116"/>
    <lineage>
        <taxon>Bacteria</taxon>
        <taxon>Pseudomonadati</taxon>
        <taxon>Bacteroidota</taxon>
        <taxon>Bacteroidia</taxon>
        <taxon>Bacteroidales</taxon>
        <taxon>Bacteroidaceae</taxon>
        <taxon>Bacteroides</taxon>
    </lineage>
</organism>
<evidence type="ECO:0000259" key="2">
    <source>
        <dbReference type="Pfam" id="PF08522"/>
    </source>
</evidence>
<dbReference type="Pfam" id="PF08522">
    <property type="entry name" value="BT_3987-like_N"/>
    <property type="match status" value="1"/>
</dbReference>